<dbReference type="Proteomes" id="UP001071230">
    <property type="component" value="Unassembled WGS sequence"/>
</dbReference>
<dbReference type="Proteomes" id="UP000836597">
    <property type="component" value="Chromosome"/>
</dbReference>
<gene>
    <name evidence="3" type="ORF">DEACI_3184</name>
    <name evidence="2" type="ORF">DEACI_3876</name>
</gene>
<evidence type="ECO:0000313" key="2">
    <source>
        <dbReference type="EMBL" id="CAA7603053.1"/>
    </source>
</evidence>
<dbReference type="KEGG" id="aacx:DEACI_3876"/>
<sequence length="48" mass="5346">MALPVLLGVLLWRIGNRPHALVSRLLVVAVLAYGVVFVTHAQWILRGR</sequence>
<evidence type="ECO:0000256" key="1">
    <source>
        <dbReference type="SAM" id="Phobius"/>
    </source>
</evidence>
<reference evidence="3" key="1">
    <citation type="submission" date="2014-11" db="EMBL/GenBank/DDBJ databases">
        <authorList>
            <person name="Hornung B.V."/>
        </authorList>
    </citation>
    <scope>NUCLEOTIDE SEQUENCE</scope>
    <source>
        <strain evidence="3">INE</strain>
    </source>
</reference>
<protein>
    <submittedName>
        <fullName evidence="2">Uncharacterized protein</fullName>
    </submittedName>
</protein>
<evidence type="ECO:0000313" key="3">
    <source>
        <dbReference type="EMBL" id="CEJ08705.1"/>
    </source>
</evidence>
<organism evidence="2">
    <name type="scientific">Acididesulfobacillus acetoxydans</name>
    <dbReference type="NCBI Taxonomy" id="1561005"/>
    <lineage>
        <taxon>Bacteria</taxon>
        <taxon>Bacillati</taxon>
        <taxon>Bacillota</taxon>
        <taxon>Clostridia</taxon>
        <taxon>Eubacteriales</taxon>
        <taxon>Peptococcaceae</taxon>
        <taxon>Acididesulfobacillus</taxon>
    </lineage>
</organism>
<reference evidence="2" key="2">
    <citation type="submission" date="2020-01" db="EMBL/GenBank/DDBJ databases">
        <authorList>
            <person name="Hornung B."/>
        </authorList>
    </citation>
    <scope>NUCLEOTIDE SEQUENCE</scope>
    <source>
        <strain evidence="2">PacBioINE</strain>
    </source>
</reference>
<accession>A0A8S0VYI6</accession>
<evidence type="ECO:0000313" key="4">
    <source>
        <dbReference type="Proteomes" id="UP001071230"/>
    </source>
</evidence>
<keyword evidence="1" id="KW-0472">Membrane</keyword>
<keyword evidence="1" id="KW-0812">Transmembrane</keyword>
<dbReference type="EMBL" id="CDGJ01000091">
    <property type="protein sequence ID" value="CEJ08705.1"/>
    <property type="molecule type" value="Genomic_DNA"/>
</dbReference>
<name>A0A8S0VYI6_9FIRM</name>
<feature type="transmembrane region" description="Helical" evidence="1">
    <location>
        <begin position="20"/>
        <end position="45"/>
    </location>
</feature>
<dbReference type="AlphaFoldDB" id="A0A8S0VYI6"/>
<dbReference type="EMBL" id="LR746496">
    <property type="protein sequence ID" value="CAA7603053.1"/>
    <property type="molecule type" value="Genomic_DNA"/>
</dbReference>
<proteinExistence type="predicted"/>
<keyword evidence="1" id="KW-1133">Transmembrane helix</keyword>
<keyword evidence="4" id="KW-1185">Reference proteome</keyword>